<protein>
    <submittedName>
        <fullName evidence="14">Endothelin-converting enzyme homolog</fullName>
    </submittedName>
</protein>
<keyword evidence="10" id="KW-0812">Transmembrane</keyword>
<evidence type="ECO:0000313" key="13">
    <source>
        <dbReference type="Proteomes" id="UP000694925"/>
    </source>
</evidence>
<evidence type="ECO:0000256" key="2">
    <source>
        <dbReference type="ARBA" id="ARBA00004401"/>
    </source>
</evidence>
<dbReference type="AlphaFoldDB" id="A0AAJ7N5G5"/>
<dbReference type="InterPro" id="IPR042089">
    <property type="entry name" value="Peptidase_M13_dom_2"/>
</dbReference>
<dbReference type="InterPro" id="IPR018497">
    <property type="entry name" value="Peptidase_M13_C"/>
</dbReference>
<dbReference type="PROSITE" id="PS51885">
    <property type="entry name" value="NEPRILYSIN"/>
    <property type="match status" value="1"/>
</dbReference>
<keyword evidence="5" id="KW-0479">Metal-binding</keyword>
<accession>A0AAJ7N5G5</accession>
<evidence type="ECO:0000313" key="14">
    <source>
        <dbReference type="RefSeq" id="XP_017878530.1"/>
    </source>
</evidence>
<feature type="transmembrane region" description="Helical" evidence="10">
    <location>
        <begin position="28"/>
        <end position="48"/>
    </location>
</feature>
<feature type="domain" description="Peptidase M13 C-terminal" evidence="11">
    <location>
        <begin position="965"/>
        <end position="1167"/>
    </location>
</feature>
<dbReference type="KEGG" id="ccal:108624061"/>
<organism evidence="13 14">
    <name type="scientific">Ceratina calcarata</name>
    <dbReference type="NCBI Taxonomy" id="156304"/>
    <lineage>
        <taxon>Eukaryota</taxon>
        <taxon>Metazoa</taxon>
        <taxon>Ecdysozoa</taxon>
        <taxon>Arthropoda</taxon>
        <taxon>Hexapoda</taxon>
        <taxon>Insecta</taxon>
        <taxon>Pterygota</taxon>
        <taxon>Neoptera</taxon>
        <taxon>Endopterygota</taxon>
        <taxon>Hymenoptera</taxon>
        <taxon>Apocrita</taxon>
        <taxon>Aculeata</taxon>
        <taxon>Apoidea</taxon>
        <taxon>Anthophila</taxon>
        <taxon>Apidae</taxon>
        <taxon>Ceratina</taxon>
        <taxon>Zadontomerus</taxon>
    </lineage>
</organism>
<evidence type="ECO:0000256" key="10">
    <source>
        <dbReference type="SAM" id="Phobius"/>
    </source>
</evidence>
<dbReference type="SUPFAM" id="SSF55486">
    <property type="entry name" value="Metalloproteases ('zincins'), catalytic domain"/>
    <property type="match status" value="1"/>
</dbReference>
<keyword evidence="6" id="KW-0378">Hydrolase</keyword>
<evidence type="ECO:0000259" key="12">
    <source>
        <dbReference type="Pfam" id="PF05649"/>
    </source>
</evidence>
<dbReference type="InterPro" id="IPR008753">
    <property type="entry name" value="Peptidase_M13_N"/>
</dbReference>
<evidence type="ECO:0000256" key="1">
    <source>
        <dbReference type="ARBA" id="ARBA00001947"/>
    </source>
</evidence>
<evidence type="ECO:0000256" key="8">
    <source>
        <dbReference type="ARBA" id="ARBA00023049"/>
    </source>
</evidence>
<dbReference type="PANTHER" id="PTHR11733">
    <property type="entry name" value="ZINC METALLOPROTEASE FAMILY M13 NEPRILYSIN-RELATED"/>
    <property type="match status" value="1"/>
</dbReference>
<name>A0AAJ7N5G5_9HYME</name>
<gene>
    <name evidence="14" type="primary">LOC108624061</name>
</gene>
<dbReference type="Gene3D" id="3.40.390.10">
    <property type="entry name" value="Collagenase (Catalytic Domain)"/>
    <property type="match status" value="1"/>
</dbReference>
<keyword evidence="8" id="KW-0482">Metalloprotease</keyword>
<keyword evidence="4" id="KW-0645">Protease</keyword>
<dbReference type="PANTHER" id="PTHR11733:SF240">
    <property type="entry name" value="GH14155P-RELATED"/>
    <property type="match status" value="1"/>
</dbReference>
<evidence type="ECO:0000259" key="11">
    <source>
        <dbReference type="Pfam" id="PF01431"/>
    </source>
</evidence>
<dbReference type="Pfam" id="PF01431">
    <property type="entry name" value="Peptidase_M13"/>
    <property type="match status" value="1"/>
</dbReference>
<reference evidence="14" key="1">
    <citation type="submission" date="2025-08" db="UniProtKB">
        <authorList>
            <consortium name="RefSeq"/>
        </authorList>
    </citation>
    <scope>IDENTIFICATION</scope>
    <source>
        <tissue evidence="14">Whole body</tissue>
    </source>
</reference>
<dbReference type="Gene3D" id="1.10.1380.10">
    <property type="entry name" value="Neutral endopeptidase , domain2"/>
    <property type="match status" value="1"/>
</dbReference>
<comment type="similarity">
    <text evidence="3">Belongs to the peptidase M13 family.</text>
</comment>
<feature type="region of interest" description="Disordered" evidence="9">
    <location>
        <begin position="59"/>
        <end position="89"/>
    </location>
</feature>
<dbReference type="GeneID" id="108624061"/>
<dbReference type="GO" id="GO:0005886">
    <property type="term" value="C:plasma membrane"/>
    <property type="evidence" value="ECO:0007669"/>
    <property type="project" value="UniProtKB-SubCell"/>
</dbReference>
<comment type="cofactor">
    <cofactor evidence="1">
        <name>Zn(2+)</name>
        <dbReference type="ChEBI" id="CHEBI:29105"/>
    </cofactor>
</comment>
<dbReference type="InterPro" id="IPR024079">
    <property type="entry name" value="MetalloPept_cat_dom_sf"/>
</dbReference>
<evidence type="ECO:0000256" key="7">
    <source>
        <dbReference type="ARBA" id="ARBA00022833"/>
    </source>
</evidence>
<evidence type="ECO:0000256" key="5">
    <source>
        <dbReference type="ARBA" id="ARBA00022723"/>
    </source>
</evidence>
<dbReference type="RefSeq" id="XP_017878530.1">
    <property type="nucleotide sequence ID" value="XM_018023041.2"/>
</dbReference>
<proteinExistence type="inferred from homology"/>
<keyword evidence="7" id="KW-0862">Zinc</keyword>
<evidence type="ECO:0000256" key="9">
    <source>
        <dbReference type="SAM" id="MobiDB-lite"/>
    </source>
</evidence>
<keyword evidence="10" id="KW-1133">Transmembrane helix</keyword>
<evidence type="ECO:0000256" key="6">
    <source>
        <dbReference type="ARBA" id="ARBA00022801"/>
    </source>
</evidence>
<dbReference type="InterPro" id="IPR000718">
    <property type="entry name" value="Peptidase_M13"/>
</dbReference>
<dbReference type="Pfam" id="PF05649">
    <property type="entry name" value="Peptidase_M13_N"/>
    <property type="match status" value="1"/>
</dbReference>
<comment type="subcellular location">
    <subcellularLocation>
        <location evidence="2">Cell membrane</location>
        <topology evidence="2">Single-pass type II membrane protein</topology>
    </subcellularLocation>
</comment>
<keyword evidence="13" id="KW-1185">Reference proteome</keyword>
<dbReference type="Proteomes" id="UP000694925">
    <property type="component" value="Unplaced"/>
</dbReference>
<feature type="compositionally biased region" description="Basic and acidic residues" evidence="9">
    <location>
        <begin position="59"/>
        <end position="76"/>
    </location>
</feature>
<dbReference type="GO" id="GO:0004222">
    <property type="term" value="F:metalloendopeptidase activity"/>
    <property type="evidence" value="ECO:0007669"/>
    <property type="project" value="InterPro"/>
</dbReference>
<evidence type="ECO:0000256" key="3">
    <source>
        <dbReference type="ARBA" id="ARBA00007357"/>
    </source>
</evidence>
<dbReference type="GO" id="GO:0046872">
    <property type="term" value="F:metal ion binding"/>
    <property type="evidence" value="ECO:0007669"/>
    <property type="project" value="UniProtKB-KW"/>
</dbReference>
<dbReference type="GO" id="GO:0016485">
    <property type="term" value="P:protein processing"/>
    <property type="evidence" value="ECO:0007669"/>
    <property type="project" value="TreeGrafter"/>
</dbReference>
<keyword evidence="10" id="KW-0472">Membrane</keyword>
<evidence type="ECO:0000256" key="4">
    <source>
        <dbReference type="ARBA" id="ARBA00022670"/>
    </source>
</evidence>
<sequence>MPSRGSYQISNIEEGKVAQRDQSFRSCVVTLLIFLFLCIILILAALPWKSYNSYRPEQKDQHVETAQHHRHHELERTSTTTSANSKDSKELEFTSEINISSENVDIININSTDWIININNSSVLETFRNEETTPEVLSSTDKQLYASISTGEKYYKTKGIVDESTTGTTDFTELIERYENTTDGNITEIIISTRLNENVVGEHKKDSTDRSTTEAVTKFSQTDTIKYEENTTDKSITEASNYTELKEITTEEYNKIYITDNNSTEVPTSTNQNCINVTDESKNKTNEENITVYASISTREKYYETKGIVDESTTGTTDFTELIERYENTTDGNITEIIISTRLNENVVGEHKKDSTDRSTTEAVTKFSQTDTIKYEEDTTNESITDEPNNKTNEENITVTESVNENLQEKTTKSSMNDEPNNKMNEESITTTKSMNEYLQKTTTESSLVNELTDNMISDLLNNEVCDTGECKNHASKMLFYMNHTIDPCEDFYEYACGGFEANPRTVEQNLEDVAHQRILRQMQKEEENKKNLKGKSRPSLFAQYYQSCIHYEQINRTERIQMVREVLDGIGKFYTNSSEFFENHTSFTELIAKLLSYNSALLFDVAPDLDEYQPKLFTIRIGPTIHGSPFNTDPSDDPCYDASKFEMESKTVYLQDLYAHYKTCKNNTSRFMSSVAEALTALGIFDNIQQRQLTINVIDIVIMKKFVEALPTRDKIREAYLMKNYTLHSIKELERDFKPVNWTHLIHYTTNYTINPDAKVQVYFYEVLAEGLKNLKEDKAIGPHYPMLLYNALLGLYAHDLYHQFVLSKYRDIRKYCLRITANVLIAEASNLYISSFSEDRLAYMNSTIHDLFEDLRTSLKQKIESVEWVTEKQRDALITKINDLKVVTPNVSYLTDTESTYRKYNATEVNLKNNYFENSIILMQRYRKLMYAEFSLNPGSPEHVWTHYATPYQSKGLAIYGLNLVIIPFGAIDWSIEYNEPQFDYIKLATLGNVIAHQIAHHFDANGIYYWNGTRDANNTLLNNDSTNTIFDDYINVQRNYLYSDSMNSTLASTGQTIVYEIPQLTLNERLSEIMGVRLAYDTLDRLRSPKEIVLPWLQLNVNQLFYLTYAQMHCTKSPLTSSYISLYESEQLPSPIRIFVTASNIRLIGKAWNCSEGSRIMPSYFCNAFPYLPCTD</sequence>
<feature type="domain" description="Peptidase M13 N-terminal" evidence="12">
    <location>
        <begin position="488"/>
        <end position="888"/>
    </location>
</feature>